<keyword evidence="3" id="KW-1185">Reference proteome</keyword>
<organism evidence="2 3">
    <name type="scientific">Mycena metata</name>
    <dbReference type="NCBI Taxonomy" id="1033252"/>
    <lineage>
        <taxon>Eukaryota</taxon>
        <taxon>Fungi</taxon>
        <taxon>Dikarya</taxon>
        <taxon>Basidiomycota</taxon>
        <taxon>Agaricomycotina</taxon>
        <taxon>Agaricomycetes</taxon>
        <taxon>Agaricomycetidae</taxon>
        <taxon>Agaricales</taxon>
        <taxon>Marasmiineae</taxon>
        <taxon>Mycenaceae</taxon>
        <taxon>Mycena</taxon>
    </lineage>
</organism>
<evidence type="ECO:0000313" key="3">
    <source>
        <dbReference type="Proteomes" id="UP001215598"/>
    </source>
</evidence>
<evidence type="ECO:0000313" key="2">
    <source>
        <dbReference type="EMBL" id="KAJ7735816.1"/>
    </source>
</evidence>
<dbReference type="Proteomes" id="UP001215598">
    <property type="component" value="Unassembled WGS sequence"/>
</dbReference>
<feature type="compositionally biased region" description="Basic and acidic residues" evidence="1">
    <location>
        <begin position="90"/>
        <end position="100"/>
    </location>
</feature>
<comment type="caution">
    <text evidence="2">The sequence shown here is derived from an EMBL/GenBank/DDBJ whole genome shotgun (WGS) entry which is preliminary data.</text>
</comment>
<feature type="region of interest" description="Disordered" evidence="1">
    <location>
        <begin position="90"/>
        <end position="125"/>
    </location>
</feature>
<proteinExistence type="predicted"/>
<protein>
    <submittedName>
        <fullName evidence="2">Uncharacterized protein</fullName>
    </submittedName>
</protein>
<name>A0AAD7MW84_9AGAR</name>
<feature type="compositionally biased region" description="Basic and acidic residues" evidence="1">
    <location>
        <begin position="111"/>
        <end position="125"/>
    </location>
</feature>
<sequence length="125" mass="14330">MVTNCGVKETTQGWIECWWAGQGGTEACGCLIQRCPESTENSECLENRRVWESWRKRNASKSTWKKTRRKGFVRAPKRYRGVKAIGEVVLHKKSDGEGRKRSVRAMPEDQMGDRKRTGKEKNRGG</sequence>
<dbReference type="AlphaFoldDB" id="A0AAD7MW84"/>
<dbReference type="EMBL" id="JARKIB010000125">
    <property type="protein sequence ID" value="KAJ7735816.1"/>
    <property type="molecule type" value="Genomic_DNA"/>
</dbReference>
<gene>
    <name evidence="2" type="ORF">B0H16DRAFT_1467066</name>
</gene>
<evidence type="ECO:0000256" key="1">
    <source>
        <dbReference type="SAM" id="MobiDB-lite"/>
    </source>
</evidence>
<reference evidence="2" key="1">
    <citation type="submission" date="2023-03" db="EMBL/GenBank/DDBJ databases">
        <title>Massive genome expansion in bonnet fungi (Mycena s.s.) driven by repeated elements and novel gene families across ecological guilds.</title>
        <authorList>
            <consortium name="Lawrence Berkeley National Laboratory"/>
            <person name="Harder C.B."/>
            <person name="Miyauchi S."/>
            <person name="Viragh M."/>
            <person name="Kuo A."/>
            <person name="Thoen E."/>
            <person name="Andreopoulos B."/>
            <person name="Lu D."/>
            <person name="Skrede I."/>
            <person name="Drula E."/>
            <person name="Henrissat B."/>
            <person name="Morin E."/>
            <person name="Kohler A."/>
            <person name="Barry K."/>
            <person name="LaButti K."/>
            <person name="Morin E."/>
            <person name="Salamov A."/>
            <person name="Lipzen A."/>
            <person name="Mereny Z."/>
            <person name="Hegedus B."/>
            <person name="Baldrian P."/>
            <person name="Stursova M."/>
            <person name="Weitz H."/>
            <person name="Taylor A."/>
            <person name="Grigoriev I.V."/>
            <person name="Nagy L.G."/>
            <person name="Martin F."/>
            <person name="Kauserud H."/>
        </authorList>
    </citation>
    <scope>NUCLEOTIDE SEQUENCE</scope>
    <source>
        <strain evidence="2">CBHHK182m</strain>
    </source>
</reference>
<accession>A0AAD7MW84</accession>